<gene>
    <name evidence="1" type="ORF">CGI_10008944</name>
</gene>
<accession>K1QIY7</accession>
<dbReference type="SMART" id="SM00696">
    <property type="entry name" value="DM9"/>
    <property type="match status" value="1"/>
</dbReference>
<dbReference type="AlphaFoldDB" id="K1QIY7"/>
<dbReference type="EMBL" id="JH818309">
    <property type="protein sequence ID" value="EKC28855.1"/>
    <property type="molecule type" value="Genomic_DNA"/>
</dbReference>
<dbReference type="Pfam" id="PF11901">
    <property type="entry name" value="DM9"/>
    <property type="match status" value="1"/>
</dbReference>
<sequence length="74" mass="8167">MAEWVSTIGSNITDNAMCTGHKADKKPLFIARTIIQDEMTPGKCGTNLKVAFIPYDGKENITESYEVLVERSTS</sequence>
<proteinExistence type="predicted"/>
<dbReference type="HOGENOM" id="CLU_2690221_0_0_1"/>
<evidence type="ECO:0000313" key="1">
    <source>
        <dbReference type="EMBL" id="EKC28855.1"/>
    </source>
</evidence>
<organism evidence="1">
    <name type="scientific">Magallana gigas</name>
    <name type="common">Pacific oyster</name>
    <name type="synonym">Crassostrea gigas</name>
    <dbReference type="NCBI Taxonomy" id="29159"/>
    <lineage>
        <taxon>Eukaryota</taxon>
        <taxon>Metazoa</taxon>
        <taxon>Spiralia</taxon>
        <taxon>Lophotrochozoa</taxon>
        <taxon>Mollusca</taxon>
        <taxon>Bivalvia</taxon>
        <taxon>Autobranchia</taxon>
        <taxon>Pteriomorphia</taxon>
        <taxon>Ostreida</taxon>
        <taxon>Ostreoidea</taxon>
        <taxon>Ostreidae</taxon>
        <taxon>Magallana</taxon>
    </lineage>
</organism>
<dbReference type="PANTHER" id="PTHR31649">
    <property type="entry name" value="AGAP009604-PA"/>
    <property type="match status" value="1"/>
</dbReference>
<protein>
    <submittedName>
        <fullName evidence="1">Uncharacterized protein</fullName>
    </submittedName>
</protein>
<dbReference type="InterPro" id="IPR006616">
    <property type="entry name" value="DM9_repeat"/>
</dbReference>
<reference evidence="1" key="1">
    <citation type="journal article" date="2012" name="Nature">
        <title>The oyster genome reveals stress adaptation and complexity of shell formation.</title>
        <authorList>
            <person name="Zhang G."/>
            <person name="Fang X."/>
            <person name="Guo X."/>
            <person name="Li L."/>
            <person name="Luo R."/>
            <person name="Xu F."/>
            <person name="Yang P."/>
            <person name="Zhang L."/>
            <person name="Wang X."/>
            <person name="Qi H."/>
            <person name="Xiong Z."/>
            <person name="Que H."/>
            <person name="Xie Y."/>
            <person name="Holland P.W."/>
            <person name="Paps J."/>
            <person name="Zhu Y."/>
            <person name="Wu F."/>
            <person name="Chen Y."/>
            <person name="Wang J."/>
            <person name="Peng C."/>
            <person name="Meng J."/>
            <person name="Yang L."/>
            <person name="Liu J."/>
            <person name="Wen B."/>
            <person name="Zhang N."/>
            <person name="Huang Z."/>
            <person name="Zhu Q."/>
            <person name="Feng Y."/>
            <person name="Mount A."/>
            <person name="Hedgecock D."/>
            <person name="Xu Z."/>
            <person name="Liu Y."/>
            <person name="Domazet-Loso T."/>
            <person name="Du Y."/>
            <person name="Sun X."/>
            <person name="Zhang S."/>
            <person name="Liu B."/>
            <person name="Cheng P."/>
            <person name="Jiang X."/>
            <person name="Li J."/>
            <person name="Fan D."/>
            <person name="Wang W."/>
            <person name="Fu W."/>
            <person name="Wang T."/>
            <person name="Wang B."/>
            <person name="Zhang J."/>
            <person name="Peng Z."/>
            <person name="Li Y."/>
            <person name="Li N."/>
            <person name="Wang J."/>
            <person name="Chen M."/>
            <person name="He Y."/>
            <person name="Tan F."/>
            <person name="Song X."/>
            <person name="Zheng Q."/>
            <person name="Huang R."/>
            <person name="Yang H."/>
            <person name="Du X."/>
            <person name="Chen L."/>
            <person name="Yang M."/>
            <person name="Gaffney P.M."/>
            <person name="Wang S."/>
            <person name="Luo L."/>
            <person name="She Z."/>
            <person name="Ming Y."/>
            <person name="Huang W."/>
            <person name="Zhang S."/>
            <person name="Huang B."/>
            <person name="Zhang Y."/>
            <person name="Qu T."/>
            <person name="Ni P."/>
            <person name="Miao G."/>
            <person name="Wang J."/>
            <person name="Wang Q."/>
            <person name="Steinberg C.E."/>
            <person name="Wang H."/>
            <person name="Li N."/>
            <person name="Qian L."/>
            <person name="Zhang G."/>
            <person name="Li Y."/>
            <person name="Yang H."/>
            <person name="Liu X."/>
            <person name="Wang J."/>
            <person name="Yin Y."/>
            <person name="Wang J."/>
        </authorList>
    </citation>
    <scope>NUCLEOTIDE SEQUENCE [LARGE SCALE GENOMIC DNA]</scope>
    <source>
        <strain evidence="1">05x7-T-G4-1.051#20</strain>
    </source>
</reference>
<dbReference type="PANTHER" id="PTHR31649:SF1">
    <property type="entry name" value="FARNESOIC ACID O-METHYL TRANSFERASE DOMAIN-CONTAINING PROTEIN"/>
    <property type="match status" value="1"/>
</dbReference>
<name>K1QIY7_MAGGI</name>
<dbReference type="InParanoid" id="K1QIY7"/>